<keyword evidence="1" id="KW-0418">Kinase</keyword>
<keyword evidence="1" id="KW-0456">Lyase</keyword>
<evidence type="ECO:0000313" key="1">
    <source>
        <dbReference type="EMBL" id="OOM13553.1"/>
    </source>
</evidence>
<reference evidence="1 2" key="1">
    <citation type="submission" date="2016-05" db="EMBL/GenBank/DDBJ databases">
        <title>Microbial solvent formation.</title>
        <authorList>
            <person name="Poehlein A."/>
            <person name="Montoya Solano J.D."/>
            <person name="Flitsch S."/>
            <person name="Krabben P."/>
            <person name="Duerre P."/>
            <person name="Daniel R."/>
        </authorList>
    </citation>
    <scope>NUCLEOTIDE SEQUENCE [LARGE SCALE GENOMIC DNA]</scope>
    <source>
        <strain evidence="1 2">L1-8</strain>
    </source>
</reference>
<dbReference type="GO" id="GO:0016301">
    <property type="term" value="F:kinase activity"/>
    <property type="evidence" value="ECO:0007669"/>
    <property type="project" value="UniProtKB-KW"/>
</dbReference>
<name>A0A1S8NAY8_CLOSA</name>
<proteinExistence type="predicted"/>
<sequence length="583" mass="67349">MKKEFSMSNDKVMINFTAKYCNSFESILESSGFRRILEVYLRRAKKKNSLSYRYLKQELETDSLIDIRKHLIQIIKYLTVMNLEEVININESYQPLLQDKDRFIAFIEDFYLFWRKLERYTIVHRYKVQQGLAAASFTEANANFSTLILNLYRKIEMHVVGYQPKVYRQIPAGGNACIMIHELEWARPEGYEALEDIPFIDHILLETPFITYPKKNTRDGMFTEVDQNPLKYADINKDHWFCYPAKIGGLLTFIYFHRDFMEHGITLCNLFEMARSEETRGRKPDIVYVFGAKDEGEELKTVFYDDEKNNIMLGYINHSEKIDYFGYIKKMTLTLYNLIMIKRGFLPIHGSMVNILLKSGDVANVVIMGDSGAGKSESLEAFRSLSEDYISDMTIIFDDMGTFKIEDGLINGYGTEIGAFVRLDDLDQGYAFKEMDRSIFMNPDKVNARLVVPVSSYKEITKGHPVNFFFYANNYEGAEEGGKYLNYFTTPEEAIKVFKAGARMAKGTTTEKGLVESFFANPFGPAQKQEETNILIDKYFKVMFESGQVKVGQIRTCLGVPGQEKEGPRNAAIELFDEIKKMK</sequence>
<keyword evidence="1" id="KW-0670">Pyruvate</keyword>
<organism evidence="1 2">
    <name type="scientific">Clostridium saccharobutylicum</name>
    <dbReference type="NCBI Taxonomy" id="169679"/>
    <lineage>
        <taxon>Bacteria</taxon>
        <taxon>Bacillati</taxon>
        <taxon>Bacillota</taxon>
        <taxon>Clostridia</taxon>
        <taxon>Eubacteriales</taxon>
        <taxon>Clostridiaceae</taxon>
        <taxon>Clostridium</taxon>
    </lineage>
</organism>
<dbReference type="EMBL" id="LZYZ01000003">
    <property type="protein sequence ID" value="OOM13553.1"/>
    <property type="molecule type" value="Genomic_DNA"/>
</dbReference>
<dbReference type="STRING" id="169679.CSACC_12660"/>
<dbReference type="EC" id="4.1.1.49" evidence="1"/>
<dbReference type="Proteomes" id="UP000191154">
    <property type="component" value="Unassembled WGS sequence"/>
</dbReference>
<dbReference type="SUPFAM" id="SSF53795">
    <property type="entry name" value="PEP carboxykinase-like"/>
    <property type="match status" value="1"/>
</dbReference>
<gene>
    <name evidence="1" type="primary">pckA</name>
    <name evidence="1" type="ORF">CLOSAC_16390</name>
</gene>
<dbReference type="AlphaFoldDB" id="A0A1S8NAY8"/>
<dbReference type="GO" id="GO:0004612">
    <property type="term" value="F:phosphoenolpyruvate carboxykinase (ATP) activity"/>
    <property type="evidence" value="ECO:0007669"/>
    <property type="project" value="UniProtKB-EC"/>
</dbReference>
<protein>
    <submittedName>
        <fullName evidence="1">Phosphoenolpyruvate carboxykinase</fullName>
        <ecNumber evidence="1">4.1.1.49</ecNumber>
    </submittedName>
</protein>
<dbReference type="RefSeq" id="WP_077864996.1">
    <property type="nucleotide sequence ID" value="NZ_LZYZ01000003.1"/>
</dbReference>
<keyword evidence="1" id="KW-0808">Transferase</keyword>
<evidence type="ECO:0000313" key="2">
    <source>
        <dbReference type="Proteomes" id="UP000191154"/>
    </source>
</evidence>
<comment type="caution">
    <text evidence="1">The sequence shown here is derived from an EMBL/GenBank/DDBJ whole genome shotgun (WGS) entry which is preliminary data.</text>
</comment>
<accession>A0A1S8NAY8</accession>